<gene>
    <name evidence="2" type="ORF">Hokovirus_2_242</name>
</gene>
<proteinExistence type="predicted"/>
<keyword evidence="1" id="KW-0472">Membrane</keyword>
<accession>A0A1V0SG66</accession>
<sequence length="113" mass="13168">MKFGNFAKRGALCIIIALLYLAASLFYYYYLTKNEPVNKENYDEQKIYGPNIFLIIQLATLFMSMILYLFMAYIRFTNWRTSATRDKKLAESCDNYQGLVGYAIDKVNPLSKN</sequence>
<organism evidence="2">
    <name type="scientific">Hokovirus HKV1</name>
    <dbReference type="NCBI Taxonomy" id="1977638"/>
    <lineage>
        <taxon>Viruses</taxon>
        <taxon>Varidnaviria</taxon>
        <taxon>Bamfordvirae</taxon>
        <taxon>Nucleocytoviricota</taxon>
        <taxon>Megaviricetes</taxon>
        <taxon>Imitervirales</taxon>
        <taxon>Mimiviridae</taxon>
        <taxon>Klosneuvirinae</taxon>
        <taxon>Hokovirus</taxon>
    </lineage>
</organism>
<protein>
    <submittedName>
        <fullName evidence="2">Uncharacterized protein</fullName>
    </submittedName>
</protein>
<keyword evidence="1" id="KW-0812">Transmembrane</keyword>
<dbReference type="EMBL" id="KY684104">
    <property type="protein sequence ID" value="ARF10715.1"/>
    <property type="molecule type" value="Genomic_DNA"/>
</dbReference>
<name>A0A1V0SG66_9VIRU</name>
<feature type="transmembrane region" description="Helical" evidence="1">
    <location>
        <begin position="51"/>
        <end position="74"/>
    </location>
</feature>
<feature type="transmembrane region" description="Helical" evidence="1">
    <location>
        <begin position="12"/>
        <end position="31"/>
    </location>
</feature>
<reference evidence="2" key="1">
    <citation type="journal article" date="2017" name="Science">
        <title>Giant viruses with an expanded complement of translation system components.</title>
        <authorList>
            <person name="Schulz F."/>
            <person name="Yutin N."/>
            <person name="Ivanova N.N."/>
            <person name="Ortega D.R."/>
            <person name="Lee T.K."/>
            <person name="Vierheilig J."/>
            <person name="Daims H."/>
            <person name="Horn M."/>
            <person name="Wagner M."/>
            <person name="Jensen G.J."/>
            <person name="Kyrpides N.C."/>
            <person name="Koonin E.V."/>
            <person name="Woyke T."/>
        </authorList>
    </citation>
    <scope>NUCLEOTIDE SEQUENCE</scope>
    <source>
        <strain evidence="2">HKV1</strain>
    </source>
</reference>
<evidence type="ECO:0000313" key="2">
    <source>
        <dbReference type="EMBL" id="ARF10715.1"/>
    </source>
</evidence>
<evidence type="ECO:0000256" key="1">
    <source>
        <dbReference type="SAM" id="Phobius"/>
    </source>
</evidence>
<keyword evidence="1" id="KW-1133">Transmembrane helix</keyword>